<dbReference type="OrthoDB" id="9796461at2"/>
<evidence type="ECO:0000256" key="1">
    <source>
        <dbReference type="SAM" id="Phobius"/>
    </source>
</evidence>
<feature type="transmembrane region" description="Helical" evidence="1">
    <location>
        <begin position="263"/>
        <end position="282"/>
    </location>
</feature>
<feature type="transmembrane region" description="Helical" evidence="1">
    <location>
        <begin position="351"/>
        <end position="377"/>
    </location>
</feature>
<dbReference type="InterPro" id="IPR050879">
    <property type="entry name" value="Acyltransferase_3"/>
</dbReference>
<sequence length="397" mass="43719">MSVDRLGGESTATATGVVPATGRTVPQGRNARLPSLTGLRFVAALAVFLFHVSLPFPNITLFADQDLVADVYRVFAPAGGLGVTFFFVLSGFILTWSARGGDTTPRFWRRRAAKVVPPYLVTLVIAWAVLAPETELWKAVVNIFMLQSWVPDVSTFWALNSPGWSLSVEAFFYLMFPVLYVVARKVPGAQLKYWIGGTFASIVLTCAVTYAVIPAGDEVVGNEPTQSLDQFWFAYILPAARLFDFALGIFVARAVLLGRWRNVGVPVASALLLAGYLLSYAVPVLYSLRATMVFPAAMLIAAGAIADRDGRATWFRNRPMQFLGKISYSFYLAHWLVLLYFRSLFADTYFAPGWAVLLIAAFLVTSVLAAWVLYAVVERPLTRLWSESRREPARSGG</sequence>
<feature type="transmembrane region" description="Helical" evidence="1">
    <location>
        <begin position="115"/>
        <end position="132"/>
    </location>
</feature>
<dbReference type="EMBL" id="RJKM01000001">
    <property type="protein sequence ID" value="ROP36566.1"/>
    <property type="molecule type" value="Genomic_DNA"/>
</dbReference>
<feature type="transmembrane region" description="Helical" evidence="1">
    <location>
        <begin position="233"/>
        <end position="256"/>
    </location>
</feature>
<evidence type="ECO:0000259" key="2">
    <source>
        <dbReference type="Pfam" id="PF01757"/>
    </source>
</evidence>
<feature type="domain" description="Acyltransferase 3" evidence="2">
    <location>
        <begin position="35"/>
        <end position="370"/>
    </location>
</feature>
<evidence type="ECO:0000313" key="4">
    <source>
        <dbReference type="Proteomes" id="UP000268727"/>
    </source>
</evidence>
<dbReference type="GO" id="GO:0009103">
    <property type="term" value="P:lipopolysaccharide biosynthetic process"/>
    <property type="evidence" value="ECO:0007669"/>
    <property type="project" value="TreeGrafter"/>
</dbReference>
<dbReference type="GO" id="GO:0016020">
    <property type="term" value="C:membrane"/>
    <property type="evidence" value="ECO:0007669"/>
    <property type="project" value="TreeGrafter"/>
</dbReference>
<protein>
    <submittedName>
        <fullName evidence="3">Peptidoglycan/LPS O-acetylase OafA/YrhL</fullName>
    </submittedName>
</protein>
<feature type="transmembrane region" description="Helical" evidence="1">
    <location>
        <begin position="74"/>
        <end position="94"/>
    </location>
</feature>
<comment type="caution">
    <text evidence="3">The sequence shown here is derived from an EMBL/GenBank/DDBJ whole genome shotgun (WGS) entry which is preliminary data.</text>
</comment>
<keyword evidence="1" id="KW-1133">Transmembrane helix</keyword>
<proteinExistence type="predicted"/>
<keyword evidence="1" id="KW-0472">Membrane</keyword>
<dbReference type="GO" id="GO:0016747">
    <property type="term" value="F:acyltransferase activity, transferring groups other than amino-acyl groups"/>
    <property type="evidence" value="ECO:0007669"/>
    <property type="project" value="InterPro"/>
</dbReference>
<name>A0A3N1H2D6_9PSEU</name>
<organism evidence="3 4">
    <name type="scientific">Saccharothrix texasensis</name>
    <dbReference type="NCBI Taxonomy" id="103734"/>
    <lineage>
        <taxon>Bacteria</taxon>
        <taxon>Bacillati</taxon>
        <taxon>Actinomycetota</taxon>
        <taxon>Actinomycetes</taxon>
        <taxon>Pseudonocardiales</taxon>
        <taxon>Pseudonocardiaceae</taxon>
        <taxon>Saccharothrix</taxon>
    </lineage>
</organism>
<accession>A0A3N1H2D6</accession>
<feature type="transmembrane region" description="Helical" evidence="1">
    <location>
        <begin position="33"/>
        <end position="54"/>
    </location>
</feature>
<dbReference type="InterPro" id="IPR002656">
    <property type="entry name" value="Acyl_transf_3_dom"/>
</dbReference>
<feature type="transmembrane region" description="Helical" evidence="1">
    <location>
        <begin position="288"/>
        <end position="306"/>
    </location>
</feature>
<gene>
    <name evidence="3" type="ORF">EDD40_1840</name>
</gene>
<feature type="transmembrane region" description="Helical" evidence="1">
    <location>
        <begin position="326"/>
        <end position="345"/>
    </location>
</feature>
<dbReference type="PANTHER" id="PTHR23028">
    <property type="entry name" value="ACETYLTRANSFERASE"/>
    <property type="match status" value="1"/>
</dbReference>
<keyword evidence="4" id="KW-1185">Reference proteome</keyword>
<dbReference type="Proteomes" id="UP000268727">
    <property type="component" value="Unassembled WGS sequence"/>
</dbReference>
<feature type="transmembrane region" description="Helical" evidence="1">
    <location>
        <begin position="164"/>
        <end position="182"/>
    </location>
</feature>
<dbReference type="Pfam" id="PF01757">
    <property type="entry name" value="Acyl_transf_3"/>
    <property type="match status" value="1"/>
</dbReference>
<evidence type="ECO:0000313" key="3">
    <source>
        <dbReference type="EMBL" id="ROP36566.1"/>
    </source>
</evidence>
<feature type="transmembrane region" description="Helical" evidence="1">
    <location>
        <begin position="194"/>
        <end position="213"/>
    </location>
</feature>
<dbReference type="AlphaFoldDB" id="A0A3N1H2D6"/>
<reference evidence="3 4" key="1">
    <citation type="submission" date="2018-11" db="EMBL/GenBank/DDBJ databases">
        <title>Sequencing the genomes of 1000 actinobacteria strains.</title>
        <authorList>
            <person name="Klenk H.-P."/>
        </authorList>
    </citation>
    <scope>NUCLEOTIDE SEQUENCE [LARGE SCALE GENOMIC DNA]</scope>
    <source>
        <strain evidence="3 4">DSM 44231</strain>
    </source>
</reference>
<keyword evidence="1" id="KW-0812">Transmembrane</keyword>
<dbReference type="PANTHER" id="PTHR23028:SF53">
    <property type="entry name" value="ACYL_TRANSF_3 DOMAIN-CONTAINING PROTEIN"/>
    <property type="match status" value="1"/>
</dbReference>